<keyword evidence="7 11" id="KW-0133">Cell shape</keyword>
<organism evidence="16">
    <name type="scientific">uncultured Desulfobacterium sp</name>
    <dbReference type="NCBI Taxonomy" id="201089"/>
    <lineage>
        <taxon>Bacteria</taxon>
        <taxon>Pseudomonadati</taxon>
        <taxon>Thermodesulfobacteriota</taxon>
        <taxon>Desulfobacteria</taxon>
        <taxon>Desulfobacterales</taxon>
        <taxon>Desulfobacteriaceae</taxon>
        <taxon>Desulfobacterium</taxon>
        <taxon>environmental samples</taxon>
    </lineage>
</organism>
<evidence type="ECO:0000256" key="7">
    <source>
        <dbReference type="ARBA" id="ARBA00022960"/>
    </source>
</evidence>
<feature type="modified residue" description="N6-carboxylysine" evidence="11">
    <location>
        <position position="247"/>
    </location>
</feature>
<keyword evidence="6 11" id="KW-0067">ATP-binding</keyword>
<reference evidence="16" key="1">
    <citation type="journal article" date="2011" name="Environ. Microbiol.">
        <title>Genomic insights into the metabolic potential of the polycyclic aromatic hydrocarbon degrading sulfate-reducing Deltaproteobacterium N47.</title>
        <authorList>
            <person name="Bergmann F."/>
            <person name="Selesi D."/>
            <person name="Weinmaier T."/>
            <person name="Tischler P."/>
            <person name="Rattei T."/>
            <person name="Meckenstock R.U."/>
        </authorList>
    </citation>
    <scope>NUCLEOTIDE SEQUENCE</scope>
</reference>
<comment type="caution">
    <text evidence="11">Lacks conserved residue(s) required for the propagation of feature annotation.</text>
</comment>
<comment type="subcellular location">
    <subcellularLocation>
        <location evidence="11 12">Cytoplasm</location>
    </subcellularLocation>
</comment>
<dbReference type="InterPro" id="IPR013221">
    <property type="entry name" value="Mur_ligase_cen"/>
</dbReference>
<gene>
    <name evidence="11" type="primary">murE</name>
    <name evidence="16" type="ORF">N47_G33670</name>
</gene>
<evidence type="ECO:0000259" key="13">
    <source>
        <dbReference type="Pfam" id="PF01225"/>
    </source>
</evidence>
<dbReference type="GO" id="GO:0005737">
    <property type="term" value="C:cytoplasm"/>
    <property type="evidence" value="ECO:0007669"/>
    <property type="project" value="UniProtKB-SubCell"/>
</dbReference>
<dbReference type="InterPro" id="IPR000713">
    <property type="entry name" value="Mur_ligase_N"/>
</dbReference>
<dbReference type="EC" id="6.3.2.13" evidence="11"/>
<keyword evidence="9 11" id="KW-0131">Cell cycle</keyword>
<dbReference type="PROSITE" id="PS01011">
    <property type="entry name" value="FOLYLPOLYGLU_SYNT_1"/>
    <property type="match status" value="1"/>
</dbReference>
<dbReference type="HAMAP" id="MF_00208">
    <property type="entry name" value="MurE"/>
    <property type="match status" value="1"/>
</dbReference>
<dbReference type="Gene3D" id="3.40.1390.10">
    <property type="entry name" value="MurE/MurF, N-terminal domain"/>
    <property type="match status" value="1"/>
</dbReference>
<dbReference type="Pfam" id="PF08245">
    <property type="entry name" value="Mur_ligase_M"/>
    <property type="match status" value="1"/>
</dbReference>
<comment type="function">
    <text evidence="11">Catalyzes the addition of meso-diaminopimelic acid to the nucleotide precursor UDP-N-acetylmuramoyl-L-alanyl-D-glutamate (UMAG) in the biosynthesis of bacterial cell-wall peptidoglycan.</text>
</comment>
<dbReference type="GO" id="GO:0000287">
    <property type="term" value="F:magnesium ion binding"/>
    <property type="evidence" value="ECO:0007669"/>
    <property type="project" value="UniProtKB-UniRule"/>
</dbReference>
<feature type="binding site" evidence="11">
    <location>
        <position position="413"/>
    </location>
    <ligand>
        <name>meso-2,6-diaminopimelate</name>
        <dbReference type="ChEBI" id="CHEBI:57791"/>
    </ligand>
</feature>
<feature type="binding site" evidence="11">
    <location>
        <begin position="180"/>
        <end position="181"/>
    </location>
    <ligand>
        <name>UDP-N-acetyl-alpha-D-muramoyl-L-alanyl-D-glutamate</name>
        <dbReference type="ChEBI" id="CHEBI:83900"/>
    </ligand>
</feature>
<dbReference type="Gene3D" id="3.40.1190.10">
    <property type="entry name" value="Mur-like, catalytic domain"/>
    <property type="match status" value="1"/>
</dbReference>
<feature type="binding site" evidence="11">
    <location>
        <position position="504"/>
    </location>
    <ligand>
        <name>meso-2,6-diaminopimelate</name>
        <dbReference type="ChEBI" id="CHEBI:57791"/>
    </ligand>
</feature>
<evidence type="ECO:0000313" key="16">
    <source>
        <dbReference type="EMBL" id="CBX28043.1"/>
    </source>
</evidence>
<feature type="binding site" evidence="11">
    <location>
        <position position="60"/>
    </location>
    <ligand>
        <name>UDP-N-acetyl-alpha-D-muramoyl-L-alanyl-D-glutamate</name>
        <dbReference type="ChEBI" id="CHEBI:83900"/>
    </ligand>
</feature>
<comment type="cofactor">
    <cofactor evidence="11">
        <name>Mg(2+)</name>
        <dbReference type="ChEBI" id="CHEBI:18420"/>
    </cofactor>
</comment>
<sequence>MATDGNCQQIKSVSFPDMLKQSDTIKSIPEENKNSGIFYGNSEYTEFYLDPDIASVHYKSQDVKPSGIFVAVPGHRADGHDFVDMAIEKGAFAIVVQKKTVKDSIIIEVENTRKALGRIAAEFYGNPSEKLVIIGITGTNGKTTTAYLIESILQTAGFKTGVIGTINCRYSGKTFPSPVTTPESLDLQKILSEMVIDGVTHVVMEVSSHAIDLFRIEGCFFDSAVFTNLTQDHLDYHKNMESYWAVKKKLFTESLAAGPKKEKAFTVINCDDERGKALSGILSTKCIKTGSDSECDIYASNSRIDTLGIKALISTPESTFSIESELVGKHNIENIMSAAGVASGLGISSEIIKKGIKSLSVIPGRLEKINNEAGISVYVDYAHTPDALKNVLLSLRPIVKGRLICVFGCGGDRDKTKRPLMGELAGDLSDFAVITSDNPRTEDPTEIINQIITGIKRNKIDRYEPTAPSLFSDKKGYVVEPDRKKAIHLGINIAKAGDVVLIAGKGHETYQLIGKDSFPFDDRLEAGFALSQIKAAS</sequence>
<protein>
    <recommendedName>
        <fullName evidence="11">UDP-N-acetylmuramoyl-L-alanyl-D-glutamate--2,6-diaminopimelate ligase</fullName>
        <ecNumber evidence="11">6.3.2.13</ecNumber>
    </recommendedName>
    <alternativeName>
        <fullName evidence="11">Meso-A2pm-adding enzyme</fullName>
    </alternativeName>
    <alternativeName>
        <fullName evidence="11">Meso-diaminopimelate-adding enzyme</fullName>
    </alternativeName>
    <alternativeName>
        <fullName evidence="11">UDP-MurNAc-L-Ala-D-Glu:meso-diaminopimelate ligase</fullName>
    </alternativeName>
    <alternativeName>
        <fullName evidence="11">UDP-MurNAc-tripeptide synthetase</fullName>
    </alternativeName>
    <alternativeName>
        <fullName evidence="11">UDP-N-acetylmuramyl-tripeptide synthetase</fullName>
    </alternativeName>
</protein>
<dbReference type="InterPro" id="IPR036565">
    <property type="entry name" value="Mur-like_cat_sf"/>
</dbReference>
<comment type="catalytic activity">
    <reaction evidence="11">
        <text>UDP-N-acetyl-alpha-D-muramoyl-L-alanyl-D-glutamate + meso-2,6-diaminopimelate + ATP = UDP-N-acetyl-alpha-D-muramoyl-L-alanyl-gamma-D-glutamyl-meso-2,6-diaminopimelate + ADP + phosphate + H(+)</text>
        <dbReference type="Rhea" id="RHEA:23676"/>
        <dbReference type="ChEBI" id="CHEBI:15378"/>
        <dbReference type="ChEBI" id="CHEBI:30616"/>
        <dbReference type="ChEBI" id="CHEBI:43474"/>
        <dbReference type="ChEBI" id="CHEBI:57791"/>
        <dbReference type="ChEBI" id="CHEBI:83900"/>
        <dbReference type="ChEBI" id="CHEBI:83905"/>
        <dbReference type="ChEBI" id="CHEBI:456216"/>
        <dbReference type="EC" id="6.3.2.13"/>
    </reaction>
</comment>
<keyword evidence="2 11" id="KW-0963">Cytoplasm</keyword>
<comment type="similarity">
    <text evidence="1 11">Belongs to the MurCDEF family. MurE subfamily.</text>
</comment>
<keyword evidence="5 11" id="KW-0547">Nucleotide-binding</keyword>
<dbReference type="NCBIfam" id="NF001126">
    <property type="entry name" value="PRK00139.1-4"/>
    <property type="match status" value="1"/>
</dbReference>
<feature type="binding site" evidence="11">
    <location>
        <position position="508"/>
    </location>
    <ligand>
        <name>meso-2,6-diaminopimelate</name>
        <dbReference type="ChEBI" id="CHEBI:57791"/>
    </ligand>
</feature>
<evidence type="ECO:0000256" key="10">
    <source>
        <dbReference type="ARBA" id="ARBA00023316"/>
    </source>
</evidence>
<keyword evidence="8 11" id="KW-0573">Peptidoglycan synthesis</keyword>
<feature type="binding site" evidence="11">
    <location>
        <begin position="437"/>
        <end position="440"/>
    </location>
    <ligand>
        <name>meso-2,6-diaminopimelate</name>
        <dbReference type="ChEBI" id="CHEBI:57791"/>
    </ligand>
</feature>
<feature type="binding site" evidence="11">
    <location>
        <begin position="75"/>
        <end position="77"/>
    </location>
    <ligand>
        <name>UDP-N-acetyl-alpha-D-muramoyl-L-alanyl-D-glutamate</name>
        <dbReference type="ChEBI" id="CHEBI:83900"/>
    </ligand>
</feature>
<dbReference type="Pfam" id="PF01225">
    <property type="entry name" value="Mur_ligase"/>
    <property type="match status" value="1"/>
</dbReference>
<dbReference type="PANTHER" id="PTHR23135:SF4">
    <property type="entry name" value="UDP-N-ACETYLMURAMOYL-L-ALANYL-D-GLUTAMATE--2,6-DIAMINOPIMELATE LIGASE MURE HOMOLOG, CHLOROPLASTIC"/>
    <property type="match status" value="1"/>
</dbReference>
<dbReference type="InterPro" id="IPR004101">
    <property type="entry name" value="Mur_ligase_C"/>
</dbReference>
<feature type="binding site" evidence="11">
    <location>
        <position position="207"/>
    </location>
    <ligand>
        <name>UDP-N-acetyl-alpha-D-muramoyl-L-alanyl-D-glutamate</name>
        <dbReference type="ChEBI" id="CHEBI:83900"/>
    </ligand>
</feature>
<evidence type="ECO:0000259" key="14">
    <source>
        <dbReference type="Pfam" id="PF02875"/>
    </source>
</evidence>
<dbReference type="GO" id="GO:0005524">
    <property type="term" value="F:ATP binding"/>
    <property type="evidence" value="ECO:0007669"/>
    <property type="project" value="UniProtKB-UniRule"/>
</dbReference>
<evidence type="ECO:0000256" key="6">
    <source>
        <dbReference type="ARBA" id="ARBA00022840"/>
    </source>
</evidence>
<feature type="domain" description="Mur ligase central" evidence="15">
    <location>
        <begin position="136"/>
        <end position="342"/>
    </location>
</feature>
<dbReference type="GO" id="GO:0071555">
    <property type="term" value="P:cell wall organization"/>
    <property type="evidence" value="ECO:0007669"/>
    <property type="project" value="UniProtKB-KW"/>
</dbReference>
<evidence type="ECO:0000259" key="15">
    <source>
        <dbReference type="Pfam" id="PF08245"/>
    </source>
</evidence>
<evidence type="ECO:0000256" key="3">
    <source>
        <dbReference type="ARBA" id="ARBA00022598"/>
    </source>
</evidence>
<dbReference type="GO" id="GO:0051301">
    <property type="term" value="P:cell division"/>
    <property type="evidence" value="ECO:0007669"/>
    <property type="project" value="UniProtKB-KW"/>
</dbReference>
<keyword evidence="10 11" id="KW-0961">Cell wall biogenesis/degradation</keyword>
<accession>E1YBU9</accession>
<dbReference type="InterPro" id="IPR018109">
    <property type="entry name" value="Folylpolyglutamate_synth_CS"/>
</dbReference>
<dbReference type="EMBL" id="FR695868">
    <property type="protein sequence ID" value="CBX28043.1"/>
    <property type="molecule type" value="Genomic_DNA"/>
</dbReference>
<dbReference type="Pfam" id="PF02875">
    <property type="entry name" value="Mur_ligase_C"/>
    <property type="match status" value="1"/>
</dbReference>
<dbReference type="NCBIfam" id="NF001124">
    <property type="entry name" value="PRK00139.1-2"/>
    <property type="match status" value="1"/>
</dbReference>
<dbReference type="Gene3D" id="3.90.190.20">
    <property type="entry name" value="Mur ligase, C-terminal domain"/>
    <property type="match status" value="1"/>
</dbReference>
<dbReference type="GO" id="GO:0004326">
    <property type="term" value="F:tetrahydrofolylpolyglutamate synthase activity"/>
    <property type="evidence" value="ECO:0007669"/>
    <property type="project" value="InterPro"/>
</dbReference>
<keyword evidence="11" id="KW-0460">Magnesium</keyword>
<comment type="pathway">
    <text evidence="11 12">Cell wall biogenesis; peptidoglycan biosynthesis.</text>
</comment>
<evidence type="ECO:0000256" key="4">
    <source>
        <dbReference type="ARBA" id="ARBA00022618"/>
    </source>
</evidence>
<evidence type="ECO:0000256" key="2">
    <source>
        <dbReference type="ARBA" id="ARBA00022490"/>
    </source>
</evidence>
<dbReference type="SUPFAM" id="SSF63418">
    <property type="entry name" value="MurE/MurF N-terminal domain"/>
    <property type="match status" value="1"/>
</dbReference>
<dbReference type="AlphaFoldDB" id="E1YBU9"/>
<evidence type="ECO:0000256" key="12">
    <source>
        <dbReference type="RuleBase" id="RU004135"/>
    </source>
</evidence>
<evidence type="ECO:0000256" key="1">
    <source>
        <dbReference type="ARBA" id="ARBA00005898"/>
    </source>
</evidence>
<feature type="short sequence motif" description="Meso-diaminopimelate recognition motif" evidence="11">
    <location>
        <begin position="437"/>
        <end position="440"/>
    </location>
</feature>
<dbReference type="InterPro" id="IPR005761">
    <property type="entry name" value="UDP-N-AcMur-Glu-dNH2Pim_ligase"/>
</dbReference>
<evidence type="ECO:0000256" key="11">
    <source>
        <dbReference type="HAMAP-Rule" id="MF_00208"/>
    </source>
</evidence>
<dbReference type="GO" id="GO:0009252">
    <property type="term" value="P:peptidoglycan biosynthetic process"/>
    <property type="evidence" value="ECO:0007669"/>
    <property type="project" value="UniProtKB-UniRule"/>
</dbReference>
<evidence type="ECO:0000256" key="5">
    <source>
        <dbReference type="ARBA" id="ARBA00022741"/>
    </source>
</evidence>
<dbReference type="PANTHER" id="PTHR23135">
    <property type="entry name" value="MUR LIGASE FAMILY MEMBER"/>
    <property type="match status" value="1"/>
</dbReference>
<comment type="PTM">
    <text evidence="11">Carboxylation is probably crucial for Mg(2+) binding and, consequently, for the gamma-phosphate positioning of ATP.</text>
</comment>
<keyword evidence="4 11" id="KW-0132">Cell division</keyword>
<evidence type="ECO:0000256" key="9">
    <source>
        <dbReference type="ARBA" id="ARBA00023306"/>
    </source>
</evidence>
<feature type="domain" description="Mur ligase C-terminal" evidence="14">
    <location>
        <begin position="364"/>
        <end position="506"/>
    </location>
</feature>
<feature type="binding site" evidence="11">
    <location>
        <position position="215"/>
    </location>
    <ligand>
        <name>UDP-N-acetyl-alpha-D-muramoyl-L-alanyl-D-glutamate</name>
        <dbReference type="ChEBI" id="CHEBI:83900"/>
    </ligand>
</feature>
<feature type="binding site" evidence="11">
    <location>
        <begin position="138"/>
        <end position="144"/>
    </location>
    <ligand>
        <name>ATP</name>
        <dbReference type="ChEBI" id="CHEBI:30616"/>
    </ligand>
</feature>
<name>E1YBU9_9BACT</name>
<dbReference type="GO" id="GO:0008360">
    <property type="term" value="P:regulation of cell shape"/>
    <property type="evidence" value="ECO:0007669"/>
    <property type="project" value="UniProtKB-KW"/>
</dbReference>
<dbReference type="SUPFAM" id="SSF53623">
    <property type="entry name" value="MurD-like peptide ligases, catalytic domain"/>
    <property type="match status" value="1"/>
</dbReference>
<dbReference type="SUPFAM" id="SSF53244">
    <property type="entry name" value="MurD-like peptide ligases, peptide-binding domain"/>
    <property type="match status" value="1"/>
</dbReference>
<evidence type="ECO:0000256" key="8">
    <source>
        <dbReference type="ARBA" id="ARBA00022984"/>
    </source>
</evidence>
<proteinExistence type="inferred from homology"/>
<dbReference type="UniPathway" id="UPA00219"/>
<dbReference type="InterPro" id="IPR035911">
    <property type="entry name" value="MurE/MurF_N"/>
</dbReference>
<keyword evidence="3 11" id="KW-0436">Ligase</keyword>
<dbReference type="InterPro" id="IPR036615">
    <property type="entry name" value="Mur_ligase_C_dom_sf"/>
</dbReference>
<dbReference type="GO" id="GO:0008765">
    <property type="term" value="F:UDP-N-acetylmuramoylalanyl-D-glutamate-2,6-diaminopimelate ligase activity"/>
    <property type="evidence" value="ECO:0007669"/>
    <property type="project" value="UniProtKB-UniRule"/>
</dbReference>
<feature type="domain" description="Mur ligase N-terminal catalytic" evidence="13">
    <location>
        <begin position="53"/>
        <end position="124"/>
    </location>
</feature>
<dbReference type="NCBIfam" id="TIGR01085">
    <property type="entry name" value="murE"/>
    <property type="match status" value="1"/>
</dbReference>